<keyword evidence="3" id="KW-1185">Reference proteome</keyword>
<dbReference type="InterPro" id="IPR000626">
    <property type="entry name" value="Ubiquitin-like_dom"/>
</dbReference>
<evidence type="ECO:0000259" key="1">
    <source>
        <dbReference type="PROSITE" id="PS50053"/>
    </source>
</evidence>
<dbReference type="SUPFAM" id="SSF54236">
    <property type="entry name" value="Ubiquitin-like"/>
    <property type="match status" value="1"/>
</dbReference>
<protein>
    <recommendedName>
        <fullName evidence="1">Ubiquitin-like domain-containing protein</fullName>
    </recommendedName>
</protein>
<proteinExistence type="predicted"/>
<evidence type="ECO:0000313" key="3">
    <source>
        <dbReference type="Proteomes" id="UP001066276"/>
    </source>
</evidence>
<dbReference type="AlphaFoldDB" id="A0AAV7LFN9"/>
<dbReference type="InterPro" id="IPR029071">
    <property type="entry name" value="Ubiquitin-like_domsf"/>
</dbReference>
<feature type="domain" description="Ubiquitin-like" evidence="1">
    <location>
        <begin position="6"/>
        <end position="94"/>
    </location>
</feature>
<dbReference type="EMBL" id="JANPWB010000015">
    <property type="protein sequence ID" value="KAJ1090236.1"/>
    <property type="molecule type" value="Genomic_DNA"/>
</dbReference>
<name>A0AAV7LFN9_PLEWA</name>
<dbReference type="Proteomes" id="UP001066276">
    <property type="component" value="Chromosome 11"/>
</dbReference>
<accession>A0AAV7LFN9</accession>
<evidence type="ECO:0000313" key="2">
    <source>
        <dbReference type="EMBL" id="KAJ1090236.1"/>
    </source>
</evidence>
<dbReference type="PROSITE" id="PS50053">
    <property type="entry name" value="UBIQUITIN_2"/>
    <property type="match status" value="1"/>
</dbReference>
<comment type="caution">
    <text evidence="2">The sequence shown here is derived from an EMBL/GenBank/DDBJ whole genome shotgun (WGS) entry which is preliminary data.</text>
</comment>
<dbReference type="Pfam" id="PF00240">
    <property type="entry name" value="ubiquitin"/>
    <property type="match status" value="1"/>
</dbReference>
<organism evidence="2 3">
    <name type="scientific">Pleurodeles waltl</name>
    <name type="common">Iberian ribbed newt</name>
    <dbReference type="NCBI Taxonomy" id="8319"/>
    <lineage>
        <taxon>Eukaryota</taxon>
        <taxon>Metazoa</taxon>
        <taxon>Chordata</taxon>
        <taxon>Craniata</taxon>
        <taxon>Vertebrata</taxon>
        <taxon>Euteleostomi</taxon>
        <taxon>Amphibia</taxon>
        <taxon>Batrachia</taxon>
        <taxon>Caudata</taxon>
        <taxon>Salamandroidea</taxon>
        <taxon>Salamandridae</taxon>
        <taxon>Pleurodelinae</taxon>
        <taxon>Pleurodeles</taxon>
    </lineage>
</organism>
<reference evidence="2" key="1">
    <citation type="journal article" date="2022" name="bioRxiv">
        <title>Sequencing and chromosome-scale assembly of the giantPleurodeles waltlgenome.</title>
        <authorList>
            <person name="Brown T."/>
            <person name="Elewa A."/>
            <person name="Iarovenko S."/>
            <person name="Subramanian E."/>
            <person name="Araus A.J."/>
            <person name="Petzold A."/>
            <person name="Susuki M."/>
            <person name="Suzuki K.-i.T."/>
            <person name="Hayashi T."/>
            <person name="Toyoda A."/>
            <person name="Oliveira C."/>
            <person name="Osipova E."/>
            <person name="Leigh N.D."/>
            <person name="Simon A."/>
            <person name="Yun M.H."/>
        </authorList>
    </citation>
    <scope>NUCLEOTIDE SEQUENCE</scope>
    <source>
        <strain evidence="2">20211129_DDA</strain>
        <tissue evidence="2">Liver</tissue>
    </source>
</reference>
<sequence>MGDIYYQVLLLGLAGQQYAIDVDTSLENFRKTTISKFKELVIKRIQKEATAKHIGTADIRLVFGSKQLEEKETFDYYSIIPKSTILMVLRLPGGWC</sequence>
<dbReference type="Gene3D" id="3.10.20.90">
    <property type="entry name" value="Phosphatidylinositol 3-kinase Catalytic Subunit, Chain A, domain 1"/>
    <property type="match status" value="1"/>
</dbReference>
<gene>
    <name evidence="2" type="ORF">NDU88_003371</name>
</gene>